<accession>A0A4R6Q522</accession>
<dbReference type="RefSeq" id="WP_133528209.1">
    <property type="nucleotide sequence ID" value="NZ_CALCQM010000012.1"/>
</dbReference>
<organism evidence="2 3">
    <name type="scientific">Aminicella lysinilytica</name>
    <dbReference type="NCBI Taxonomy" id="433323"/>
    <lineage>
        <taxon>Bacteria</taxon>
        <taxon>Bacillati</taxon>
        <taxon>Bacillota</taxon>
        <taxon>Clostridia</taxon>
        <taxon>Peptostreptococcales</taxon>
        <taxon>Anaerovoracaceae</taxon>
        <taxon>Aminicella</taxon>
    </lineage>
</organism>
<dbReference type="AlphaFoldDB" id="A0A4R6Q522"/>
<evidence type="ECO:0008006" key="4">
    <source>
        <dbReference type="Google" id="ProtNLM"/>
    </source>
</evidence>
<evidence type="ECO:0000256" key="1">
    <source>
        <dbReference type="SAM" id="Phobius"/>
    </source>
</evidence>
<dbReference type="EMBL" id="SNXO01000012">
    <property type="protein sequence ID" value="TDP57468.1"/>
    <property type="molecule type" value="Genomic_DNA"/>
</dbReference>
<name>A0A4R6Q522_9FIRM</name>
<comment type="caution">
    <text evidence="2">The sequence shown here is derived from an EMBL/GenBank/DDBJ whole genome shotgun (WGS) entry which is preliminary data.</text>
</comment>
<reference evidence="2 3" key="1">
    <citation type="submission" date="2019-03" db="EMBL/GenBank/DDBJ databases">
        <title>Genomic Encyclopedia of Type Strains, Phase IV (KMG-IV): sequencing the most valuable type-strain genomes for metagenomic binning, comparative biology and taxonomic classification.</title>
        <authorList>
            <person name="Goeker M."/>
        </authorList>
    </citation>
    <scope>NUCLEOTIDE SEQUENCE [LARGE SCALE GENOMIC DNA]</scope>
    <source>
        <strain evidence="2 3">DSM 28287</strain>
    </source>
</reference>
<protein>
    <recommendedName>
        <fullName evidence="4">TadE-like protein</fullName>
    </recommendedName>
</protein>
<evidence type="ECO:0000313" key="2">
    <source>
        <dbReference type="EMBL" id="TDP57468.1"/>
    </source>
</evidence>
<keyword evidence="1" id="KW-0812">Transmembrane</keyword>
<keyword evidence="3" id="KW-1185">Reference proteome</keyword>
<dbReference type="Proteomes" id="UP000295500">
    <property type="component" value="Unassembled WGS sequence"/>
</dbReference>
<evidence type="ECO:0000313" key="3">
    <source>
        <dbReference type="Proteomes" id="UP000295500"/>
    </source>
</evidence>
<keyword evidence="1" id="KW-1133">Transmembrane helix</keyword>
<feature type="transmembrane region" description="Helical" evidence="1">
    <location>
        <begin position="12"/>
        <end position="34"/>
    </location>
</feature>
<gene>
    <name evidence="2" type="ORF">EV211_11218</name>
</gene>
<sequence>MGNKRGSQIVEATIVLPVIILTILSMIMLLVFFFSCLTTQMSVHQHLIRKAVSSKTMIGVERYSRETTKDIGGVISILMKKDVSSSCYLINEVTAIRLGEAINEKDQ</sequence>
<proteinExistence type="predicted"/>
<keyword evidence="1" id="KW-0472">Membrane</keyword>